<keyword evidence="2" id="KW-0614">Plasmid</keyword>
<dbReference type="AlphaFoldDB" id="E0UKM8"/>
<dbReference type="Gene3D" id="1.20.1260.10">
    <property type="match status" value="1"/>
</dbReference>
<organism evidence="2 3">
    <name type="scientific">Gloeothece verrucosa (strain PCC 7822)</name>
    <name type="common">Cyanothece sp. (strain PCC 7822)</name>
    <dbReference type="NCBI Taxonomy" id="497965"/>
    <lineage>
        <taxon>Bacteria</taxon>
        <taxon>Bacillati</taxon>
        <taxon>Cyanobacteriota</taxon>
        <taxon>Cyanophyceae</taxon>
        <taxon>Oscillatoriophycideae</taxon>
        <taxon>Chroococcales</taxon>
        <taxon>Aphanothecaceae</taxon>
        <taxon>Gloeothece</taxon>
        <taxon>Gloeothece verrucosa</taxon>
    </lineage>
</organism>
<protein>
    <recommendedName>
        <fullName evidence="1">Iminophenyl-pyruvate dimer synthase domain-containing protein</fullName>
    </recommendedName>
</protein>
<reference evidence="3" key="1">
    <citation type="journal article" date="2011" name="MBio">
        <title>Novel metabolic attributes of the genus Cyanothece, comprising a group of unicellular nitrogen-fixing Cyanobacteria.</title>
        <authorList>
            <person name="Bandyopadhyay A."/>
            <person name="Elvitigala T."/>
            <person name="Welsh E."/>
            <person name="Stockel J."/>
            <person name="Liberton M."/>
            <person name="Min H."/>
            <person name="Sherman L.A."/>
            <person name="Pakrasi H.B."/>
        </authorList>
    </citation>
    <scope>NUCLEOTIDE SEQUENCE [LARGE SCALE GENOMIC DNA]</scope>
    <source>
        <strain evidence="3">PCC 7822</strain>
        <plasmid evidence="3">Cy782201</plasmid>
    </source>
</reference>
<evidence type="ECO:0000259" key="1">
    <source>
        <dbReference type="Pfam" id="PF12902"/>
    </source>
</evidence>
<evidence type="ECO:0000313" key="2">
    <source>
        <dbReference type="EMBL" id="ADN17508.1"/>
    </source>
</evidence>
<accession>E0UKM8</accession>
<evidence type="ECO:0000313" key="3">
    <source>
        <dbReference type="Proteomes" id="UP000008206"/>
    </source>
</evidence>
<dbReference type="KEGG" id="cyj:Cyan7822_5643"/>
<dbReference type="EMBL" id="CP002199">
    <property type="protein sequence ID" value="ADN17508.1"/>
    <property type="molecule type" value="Genomic_DNA"/>
</dbReference>
<name>E0UKM8_GLOV7</name>
<dbReference type="Pfam" id="PF12902">
    <property type="entry name" value="Ferritin-like"/>
    <property type="match status" value="1"/>
</dbReference>
<proteinExistence type="predicted"/>
<feature type="domain" description="Iminophenyl-pyruvate dimer synthase" evidence="1">
    <location>
        <begin position="76"/>
        <end position="305"/>
    </location>
</feature>
<dbReference type="InterPro" id="IPR012347">
    <property type="entry name" value="Ferritin-like"/>
</dbReference>
<dbReference type="HOGENOM" id="CLU_043311_0_0_3"/>
<geneLocation type="plasmid" evidence="2 3">
    <name>Cy782201</name>
</geneLocation>
<sequence>MSRSNPCQICAFFKQIWPFKPAITPKKSTITDESELNPFSEKLSTTNIPENLTMTTTPTPDSLKLITTVERLRYFLKQAMKIEHATIPPYMTALYSIHPGTNLEAFHIIRAVAVEEMLHLCLAANVYNAVGGTFDEPVLTAPDFIPIYPSYLPTGSTDFKVGLGKFSQETIETFRQIERSEEVKEGQPVVQSRALEQFLFDFIGWDPTKSFFSIGLFYAEIIRGLNALDREYKQKGQNLFSGDPARQIGPEYYYNGGGDIIKVTDLRSAIRALKIIQEQGEGSRVNTIYDAERELAHDYRFQQILLGQYYKIDKEDPTKSDQPNHPTGQTFEVKWDAVYPIKENASLEDYPKDSEVYQEAVKFQQGYSHFLAKIEHSFNGHPEDLIPAVGGMFRLKEQANALMRNPIPGKPGFNAAPVFRADQT</sequence>
<gene>
    <name evidence="2" type="ordered locus">Cyan7822_5643</name>
</gene>
<dbReference type="InterPro" id="IPR026820">
    <property type="entry name" value="VioB/RebD_dom"/>
</dbReference>
<keyword evidence="3" id="KW-1185">Reference proteome</keyword>
<dbReference type="Proteomes" id="UP000008206">
    <property type="component" value="Plasmid Cy782201"/>
</dbReference>
<dbReference type="PANTHER" id="PTHR34400:SF4">
    <property type="entry name" value="MEMBRANE PROTEIN"/>
    <property type="match status" value="1"/>
</dbReference>
<dbReference type="PANTHER" id="PTHR34400">
    <property type="match status" value="1"/>
</dbReference>